<dbReference type="InterPro" id="IPR003140">
    <property type="entry name" value="PLipase/COase/thioEstase"/>
</dbReference>
<evidence type="ECO:0000256" key="2">
    <source>
        <dbReference type="ARBA" id="ARBA00022801"/>
    </source>
</evidence>
<evidence type="ECO:0000313" key="4">
    <source>
        <dbReference type="EMBL" id="OMJ83021.1"/>
    </source>
</evidence>
<protein>
    <recommendedName>
        <fullName evidence="3">Phospholipase/carboxylesterase/thioesterase domain-containing protein</fullName>
    </recommendedName>
</protein>
<comment type="similarity">
    <text evidence="1">Belongs to the AB hydrolase superfamily. AB hydrolase 2 family.</text>
</comment>
<evidence type="ECO:0000256" key="1">
    <source>
        <dbReference type="ARBA" id="ARBA00006499"/>
    </source>
</evidence>
<dbReference type="Proteomes" id="UP000187209">
    <property type="component" value="Unassembled WGS sequence"/>
</dbReference>
<dbReference type="GO" id="GO:0005737">
    <property type="term" value="C:cytoplasm"/>
    <property type="evidence" value="ECO:0007669"/>
    <property type="project" value="TreeGrafter"/>
</dbReference>
<dbReference type="InterPro" id="IPR050565">
    <property type="entry name" value="LYPA1-2/EST-like"/>
</dbReference>
<name>A0A1R2C213_9CILI</name>
<dbReference type="InterPro" id="IPR029058">
    <property type="entry name" value="AB_hydrolase_fold"/>
</dbReference>
<dbReference type="EMBL" id="MPUH01000318">
    <property type="protein sequence ID" value="OMJ83021.1"/>
    <property type="molecule type" value="Genomic_DNA"/>
</dbReference>
<dbReference type="Gene3D" id="3.40.50.1820">
    <property type="entry name" value="alpha/beta hydrolase"/>
    <property type="match status" value="1"/>
</dbReference>
<accession>A0A1R2C213</accession>
<dbReference type="OrthoDB" id="2418081at2759"/>
<proteinExistence type="inferred from homology"/>
<dbReference type="PANTHER" id="PTHR10655:SF17">
    <property type="entry name" value="LYSOPHOSPHOLIPASE-LIKE PROTEIN 1"/>
    <property type="match status" value="1"/>
</dbReference>
<dbReference type="Pfam" id="PF02230">
    <property type="entry name" value="Abhydrolase_2"/>
    <property type="match status" value="1"/>
</dbReference>
<keyword evidence="2" id="KW-0378">Hydrolase</keyword>
<feature type="domain" description="Phospholipase/carboxylesterase/thioesterase" evidence="3">
    <location>
        <begin position="10"/>
        <end position="208"/>
    </location>
</feature>
<dbReference type="SUPFAM" id="SSF53474">
    <property type="entry name" value="alpha/beta-Hydrolases"/>
    <property type="match status" value="1"/>
</dbReference>
<dbReference type="GO" id="GO:0008474">
    <property type="term" value="F:palmitoyl-(protein) hydrolase activity"/>
    <property type="evidence" value="ECO:0007669"/>
    <property type="project" value="TreeGrafter"/>
</dbReference>
<reference evidence="4 5" key="1">
    <citation type="submission" date="2016-11" db="EMBL/GenBank/DDBJ databases">
        <title>The macronuclear genome of Stentor coeruleus: a giant cell with tiny introns.</title>
        <authorList>
            <person name="Slabodnick M."/>
            <person name="Ruby J.G."/>
            <person name="Reiff S.B."/>
            <person name="Swart E.C."/>
            <person name="Gosai S."/>
            <person name="Prabakaran S."/>
            <person name="Witkowska E."/>
            <person name="Larue G.E."/>
            <person name="Fisher S."/>
            <person name="Freeman R.M."/>
            <person name="Gunawardena J."/>
            <person name="Chu W."/>
            <person name="Stover N.A."/>
            <person name="Gregory B.D."/>
            <person name="Nowacki M."/>
            <person name="Derisi J."/>
            <person name="Roy S.W."/>
            <person name="Marshall W.F."/>
            <person name="Sood P."/>
        </authorList>
    </citation>
    <scope>NUCLEOTIDE SEQUENCE [LARGE SCALE GENOMIC DNA]</scope>
    <source>
        <strain evidence="4">WM001</strain>
    </source>
</reference>
<keyword evidence="5" id="KW-1185">Reference proteome</keyword>
<evidence type="ECO:0000313" key="5">
    <source>
        <dbReference type="Proteomes" id="UP000187209"/>
    </source>
</evidence>
<gene>
    <name evidence="4" type="ORF">SteCoe_16111</name>
</gene>
<evidence type="ECO:0000259" key="3">
    <source>
        <dbReference type="Pfam" id="PF02230"/>
    </source>
</evidence>
<comment type="caution">
    <text evidence="4">The sequence shown here is derived from an EMBL/GenBank/DDBJ whole genome shotgun (WGS) entry which is preliminary data.</text>
</comment>
<sequence>MLQFKKEDIIIHPKVHKYTLVFLPGWSRSANKDLNVFKTVPFIENMKIRIVQPPHRQVLTTTRSLPSWFMIDLDVPSTLMAGLNETSRLIDEILQEEYDLCPNIFLGGFSQGGVTALYTGLVTSRIPLLGIFALSCFIPSAKWKEDRKKIPLFIYHGNRDEIVPYNITRPAAERVFKDFNFNFENDPGLGHTYSWKEFIVLKKWMKKCLYYEKL</sequence>
<dbReference type="GO" id="GO:0052689">
    <property type="term" value="F:carboxylic ester hydrolase activity"/>
    <property type="evidence" value="ECO:0007669"/>
    <property type="project" value="TreeGrafter"/>
</dbReference>
<organism evidence="4 5">
    <name type="scientific">Stentor coeruleus</name>
    <dbReference type="NCBI Taxonomy" id="5963"/>
    <lineage>
        <taxon>Eukaryota</taxon>
        <taxon>Sar</taxon>
        <taxon>Alveolata</taxon>
        <taxon>Ciliophora</taxon>
        <taxon>Postciliodesmatophora</taxon>
        <taxon>Heterotrichea</taxon>
        <taxon>Heterotrichida</taxon>
        <taxon>Stentoridae</taxon>
        <taxon>Stentor</taxon>
    </lineage>
</organism>
<dbReference type="PANTHER" id="PTHR10655">
    <property type="entry name" value="LYSOPHOSPHOLIPASE-RELATED"/>
    <property type="match status" value="1"/>
</dbReference>
<dbReference type="AlphaFoldDB" id="A0A1R2C213"/>